<dbReference type="RefSeq" id="WP_342592880.1">
    <property type="nucleotide sequence ID" value="NZ_BAAAJY010000004.1"/>
</dbReference>
<dbReference type="InterPro" id="IPR006935">
    <property type="entry name" value="Helicase/UvrB_N"/>
</dbReference>
<dbReference type="Gene3D" id="3.40.50.300">
    <property type="entry name" value="P-loop containing nucleotide triphosphate hydrolases"/>
    <property type="match status" value="2"/>
</dbReference>
<dbReference type="EMBL" id="JAGIOF010000004">
    <property type="protein sequence ID" value="MBP2388601.1"/>
    <property type="molecule type" value="Genomic_DNA"/>
</dbReference>
<dbReference type="InterPro" id="IPR050742">
    <property type="entry name" value="Helicase_Restrict-Modif_Enz"/>
</dbReference>
<dbReference type="InterPro" id="IPR054347">
    <property type="entry name" value="TOTE_primase"/>
</dbReference>
<reference evidence="4 5" key="1">
    <citation type="submission" date="2021-03" db="EMBL/GenBank/DDBJ databases">
        <title>Sequencing the genomes of 1000 actinobacteria strains.</title>
        <authorList>
            <person name="Klenk H.-P."/>
        </authorList>
    </citation>
    <scope>NUCLEOTIDE SEQUENCE [LARGE SCALE GENOMIC DNA]</scope>
    <source>
        <strain evidence="4 5">DSM 15797</strain>
    </source>
</reference>
<dbReference type="PROSITE" id="PS51192">
    <property type="entry name" value="HELICASE_ATP_BIND_1"/>
    <property type="match status" value="1"/>
</dbReference>
<feature type="region of interest" description="Disordered" evidence="1">
    <location>
        <begin position="51"/>
        <end position="74"/>
    </location>
</feature>
<keyword evidence="4" id="KW-0547">Nucleotide-binding</keyword>
<dbReference type="SUPFAM" id="SSF52540">
    <property type="entry name" value="P-loop containing nucleoside triphosphate hydrolases"/>
    <property type="match status" value="2"/>
</dbReference>
<dbReference type="PROSITE" id="PS51194">
    <property type="entry name" value="HELICASE_CTER"/>
    <property type="match status" value="1"/>
</dbReference>
<feature type="domain" description="Helicase ATP-binding" evidence="2">
    <location>
        <begin position="443"/>
        <end position="590"/>
    </location>
</feature>
<dbReference type="SMART" id="SM00487">
    <property type="entry name" value="DEXDc"/>
    <property type="match status" value="1"/>
</dbReference>
<dbReference type="CDD" id="cd18785">
    <property type="entry name" value="SF2_C"/>
    <property type="match status" value="1"/>
</dbReference>
<evidence type="ECO:0000259" key="2">
    <source>
        <dbReference type="PROSITE" id="PS51192"/>
    </source>
</evidence>
<dbReference type="Pfam" id="PF04851">
    <property type="entry name" value="ResIII"/>
    <property type="match status" value="1"/>
</dbReference>
<keyword evidence="4" id="KW-0347">Helicase</keyword>
<gene>
    <name evidence="4" type="ORF">JOF47_004174</name>
</gene>
<keyword evidence="4" id="KW-0378">Hydrolase</keyword>
<name>A0ABS4XJT0_9MICC</name>
<organism evidence="4 5">
    <name type="scientific">Paeniglutamicibacter kerguelensis</name>
    <dbReference type="NCBI Taxonomy" id="254788"/>
    <lineage>
        <taxon>Bacteria</taxon>
        <taxon>Bacillati</taxon>
        <taxon>Actinomycetota</taxon>
        <taxon>Actinomycetes</taxon>
        <taxon>Micrococcales</taxon>
        <taxon>Micrococcaceae</taxon>
        <taxon>Paeniglutamicibacter</taxon>
    </lineage>
</organism>
<dbReference type="GO" id="GO:0004386">
    <property type="term" value="F:helicase activity"/>
    <property type="evidence" value="ECO:0007669"/>
    <property type="project" value="UniProtKB-KW"/>
</dbReference>
<keyword evidence="4" id="KW-0067">ATP-binding</keyword>
<keyword evidence="5" id="KW-1185">Reference proteome</keyword>
<comment type="caution">
    <text evidence="4">The sequence shown here is derived from an EMBL/GenBank/DDBJ whole genome shotgun (WGS) entry which is preliminary data.</text>
</comment>
<evidence type="ECO:0000259" key="3">
    <source>
        <dbReference type="PROSITE" id="PS51194"/>
    </source>
</evidence>
<dbReference type="Proteomes" id="UP001296993">
    <property type="component" value="Unassembled WGS sequence"/>
</dbReference>
<dbReference type="CDD" id="cd17926">
    <property type="entry name" value="DEXHc_RE"/>
    <property type="match status" value="1"/>
</dbReference>
<dbReference type="InterPro" id="IPR027417">
    <property type="entry name" value="P-loop_NTPase"/>
</dbReference>
<evidence type="ECO:0000313" key="4">
    <source>
        <dbReference type="EMBL" id="MBP2388601.1"/>
    </source>
</evidence>
<proteinExistence type="predicted"/>
<evidence type="ECO:0000256" key="1">
    <source>
        <dbReference type="SAM" id="MobiDB-lite"/>
    </source>
</evidence>
<feature type="domain" description="Helicase C-terminal" evidence="3">
    <location>
        <begin position="653"/>
        <end position="803"/>
    </location>
</feature>
<dbReference type="InterPro" id="IPR001650">
    <property type="entry name" value="Helicase_C-like"/>
</dbReference>
<dbReference type="Pfam" id="PF22548">
    <property type="entry name" value="AEP-TOTE"/>
    <property type="match status" value="1"/>
</dbReference>
<dbReference type="PANTHER" id="PTHR47396:SF1">
    <property type="entry name" value="ATP-DEPENDENT HELICASE IRC3-RELATED"/>
    <property type="match status" value="1"/>
</dbReference>
<feature type="region of interest" description="Disordered" evidence="1">
    <location>
        <begin position="1"/>
        <end position="32"/>
    </location>
</feature>
<sequence length="803" mass="87197">MTTHKAGPIQDQLPLSDADAPSEGHALPGRELDELRAENARLRRLLEISEQESRATREAQPELALHADGPVTSRSPAETKVAFYQSLFRARTDIYALRWENTKAGSSGWVPAVAGGWRKWMDRENANYLHLTPAAVEAHLRGSEHLGLYPLTNNDGCYFVAADFDGAAALLDALAYTKAARHFQIPAALEISQSGRGAHVWIFFTGEVQAADARALASGLLTEAMNIRGSMSLKSYDRLFPSQDRHTGKGMGNLIAAPLNGKRRQHGATLFLDTGTLEPYADQWAYLSTLGKLSPADLVRMIRRLPAPVTGAKTRFRAPIATKIVPRTAALVHAEIGSRITVRADDLGPAMVSALKHAASLPNPMFYERQRQGRSTWDTPRFLTSYDETLEGDLILPRGVRPLLEELVHSAGSTLQLEDHRDKGTAQEFSFFGELREGQRQAVAHALEHDLSLIVAAPGSGKTVMALAVAAARNTSTLILVDRKALADQWRAQVLALLGVKAGQLGGGRTKLRGAIDVALLPTLARKKDVAKLCSGYGQVIVDECHHVPAAAFTQVMNQIPAARWLGLTATPYRRDGLEELIFHQLGTNTHEFTKVLPGQLPDAVEQVPAPSLELRLHETAYDYSGDAVAGDPGGLHEIYRDLMEDSGRLAQIVDDVCTAYAGGAKALVLSTWKRHLDLLATGLRERGIEPVILTGELKGRERTAAIAEIEATATESPIVVLGTGSLIGEGFDAPALDTLFLAAPISFKGRLVQYVGRVTRSHPGKDVAVVHDYHDVLTPVLASSWFKRRAGYADMGFTLPRT</sequence>
<accession>A0ABS4XJT0</accession>
<feature type="compositionally biased region" description="Basic and acidic residues" evidence="1">
    <location>
        <begin position="51"/>
        <end position="60"/>
    </location>
</feature>
<dbReference type="InterPro" id="IPR014001">
    <property type="entry name" value="Helicase_ATP-bd"/>
</dbReference>
<protein>
    <submittedName>
        <fullName evidence="4">Superfamily II DNA or RNA helicase</fullName>
    </submittedName>
</protein>
<evidence type="ECO:0000313" key="5">
    <source>
        <dbReference type="Proteomes" id="UP001296993"/>
    </source>
</evidence>
<dbReference type="PANTHER" id="PTHR47396">
    <property type="entry name" value="TYPE I RESTRICTION ENZYME ECOKI R PROTEIN"/>
    <property type="match status" value="1"/>
</dbReference>
<dbReference type="Pfam" id="PF00271">
    <property type="entry name" value="Helicase_C"/>
    <property type="match status" value="1"/>
</dbReference>